<protein>
    <submittedName>
        <fullName evidence="11">Methyl-accepting chemotaxis protein</fullName>
    </submittedName>
</protein>
<gene>
    <name evidence="11" type="ORF">D8M03_06915</name>
</gene>
<comment type="similarity">
    <text evidence="5">Belongs to the methyl-accepting chemotaxis (MCP) protein family.</text>
</comment>
<evidence type="ECO:0000259" key="10">
    <source>
        <dbReference type="PROSITE" id="PS50885"/>
    </source>
</evidence>
<accession>A0A494Z5K2</accession>
<dbReference type="AlphaFoldDB" id="A0A494Z5K2"/>
<feature type="coiled-coil region" evidence="7">
    <location>
        <begin position="221"/>
        <end position="248"/>
    </location>
</feature>
<feature type="domain" description="HAMP" evidence="10">
    <location>
        <begin position="71"/>
        <end position="124"/>
    </location>
</feature>
<feature type="domain" description="Methyl-accepting transducer" evidence="9">
    <location>
        <begin position="143"/>
        <end position="379"/>
    </location>
</feature>
<comment type="caution">
    <text evidence="11">The sequence shown here is derived from an EMBL/GenBank/DDBJ whole genome shotgun (WGS) entry which is preliminary data.</text>
</comment>
<keyword evidence="8" id="KW-0812">Transmembrane</keyword>
<dbReference type="Proteomes" id="UP000272238">
    <property type="component" value="Unassembled WGS sequence"/>
</dbReference>
<keyword evidence="7" id="KW-0175">Coiled coil</keyword>
<keyword evidence="4 6" id="KW-0807">Transducer</keyword>
<keyword evidence="2" id="KW-1003">Cell membrane</keyword>
<dbReference type="GO" id="GO:0007165">
    <property type="term" value="P:signal transduction"/>
    <property type="evidence" value="ECO:0007669"/>
    <property type="project" value="UniProtKB-KW"/>
</dbReference>
<dbReference type="RefSeq" id="WP_121214051.1">
    <property type="nucleotide sequence ID" value="NZ_JBBYAH010000001.1"/>
</dbReference>
<evidence type="ECO:0000256" key="3">
    <source>
        <dbReference type="ARBA" id="ARBA00023136"/>
    </source>
</evidence>
<dbReference type="SUPFAM" id="SSF58104">
    <property type="entry name" value="Methyl-accepting chemotaxis protein (MCP) signaling domain"/>
    <property type="match status" value="1"/>
</dbReference>
<dbReference type="Pfam" id="PF00015">
    <property type="entry name" value="MCPsignal"/>
    <property type="match status" value="1"/>
</dbReference>
<evidence type="ECO:0000256" key="4">
    <source>
        <dbReference type="ARBA" id="ARBA00023224"/>
    </source>
</evidence>
<evidence type="ECO:0000259" key="9">
    <source>
        <dbReference type="PROSITE" id="PS50111"/>
    </source>
</evidence>
<proteinExistence type="inferred from homology"/>
<dbReference type="EMBL" id="RBZN01000012">
    <property type="protein sequence ID" value="RKQ17780.1"/>
    <property type="molecule type" value="Genomic_DNA"/>
</dbReference>
<evidence type="ECO:0000256" key="7">
    <source>
        <dbReference type="SAM" id="Coils"/>
    </source>
</evidence>
<sequence length="431" mass="47304">MKNNKNFNLRRKLVLFVGVLAIITYSTSFIFIHYLHPMFFSKFIPNLIVFEFLTYALGILWSCILAAIFSVVLVKPLQKLEESATLVAEGKIGRDVEVRNSHDEIQSVAEAFQLMLTNLRQMVDSIEKNFQTTNETIINLSNQTESASRKAEGIAHTVSQISEGAEASAVAVQETVEAIEDVRLLASEVNERALNSATQSKKIIGNLESTTDSIQGLVSSIQQIANGNEKALDSIHQLEKNAEQIQQIISLVGDIAAQTNLLALNASIEAARAGEHGKGFAVVAEEVRSLADESGKAVQGITALIKAMQENVNLVVKQMNEQVTFAVKESSKVSQTTAIVEGMASSVREMADAVVDISQLVERQMINIETTARQSQEVAAIAEQTSAGAQEVRGSTEEQAFAIEQVEKLSQDLKRQSEELYRMIQQFDRSN</sequence>
<dbReference type="InterPro" id="IPR003660">
    <property type="entry name" value="HAMP_dom"/>
</dbReference>
<reference evidence="11 12" key="1">
    <citation type="journal article" date="2016" name="Antonie Van Leeuwenhoek">
        <title>Lysinibacillus endophyticus sp. nov., an indole-3-acetic acid producing endophytic bacterium isolated from corn root (Zea mays cv. Xinken-5).</title>
        <authorList>
            <person name="Yu J."/>
            <person name="Guan X."/>
            <person name="Liu C."/>
            <person name="Xiang W."/>
            <person name="Yu Z."/>
            <person name="Liu X."/>
            <person name="Wang G."/>
        </authorList>
    </citation>
    <scope>NUCLEOTIDE SEQUENCE [LARGE SCALE GENOMIC DNA]</scope>
    <source>
        <strain evidence="11 12">DSM 100506</strain>
    </source>
</reference>
<dbReference type="Pfam" id="PF00672">
    <property type="entry name" value="HAMP"/>
    <property type="match status" value="1"/>
</dbReference>
<keyword evidence="3 8" id="KW-0472">Membrane</keyword>
<dbReference type="CDD" id="cd06225">
    <property type="entry name" value="HAMP"/>
    <property type="match status" value="1"/>
</dbReference>
<dbReference type="SMART" id="SM00304">
    <property type="entry name" value="HAMP"/>
    <property type="match status" value="1"/>
</dbReference>
<evidence type="ECO:0000256" key="5">
    <source>
        <dbReference type="ARBA" id="ARBA00029447"/>
    </source>
</evidence>
<comment type="subcellular location">
    <subcellularLocation>
        <location evidence="1">Cell membrane</location>
    </subcellularLocation>
</comment>
<keyword evidence="12" id="KW-1185">Reference proteome</keyword>
<dbReference type="InterPro" id="IPR004089">
    <property type="entry name" value="MCPsignal_dom"/>
</dbReference>
<dbReference type="PROSITE" id="PS50885">
    <property type="entry name" value="HAMP"/>
    <property type="match status" value="1"/>
</dbReference>
<dbReference type="Gene3D" id="1.10.287.950">
    <property type="entry name" value="Methyl-accepting chemotaxis protein"/>
    <property type="match status" value="1"/>
</dbReference>
<evidence type="ECO:0000256" key="1">
    <source>
        <dbReference type="ARBA" id="ARBA00004236"/>
    </source>
</evidence>
<evidence type="ECO:0000256" key="6">
    <source>
        <dbReference type="PROSITE-ProRule" id="PRU00284"/>
    </source>
</evidence>
<evidence type="ECO:0000256" key="8">
    <source>
        <dbReference type="SAM" id="Phobius"/>
    </source>
</evidence>
<dbReference type="GO" id="GO:0005886">
    <property type="term" value="C:plasma membrane"/>
    <property type="evidence" value="ECO:0007669"/>
    <property type="project" value="UniProtKB-SubCell"/>
</dbReference>
<feature type="coiled-coil region" evidence="7">
    <location>
        <begin position="399"/>
        <end position="426"/>
    </location>
</feature>
<feature type="transmembrane region" description="Helical" evidence="8">
    <location>
        <begin position="12"/>
        <end position="32"/>
    </location>
</feature>
<evidence type="ECO:0000313" key="12">
    <source>
        <dbReference type="Proteomes" id="UP000272238"/>
    </source>
</evidence>
<dbReference type="Gene3D" id="1.10.8.500">
    <property type="entry name" value="HAMP domain in histidine kinase"/>
    <property type="match status" value="1"/>
</dbReference>
<dbReference type="PANTHER" id="PTHR32089:SF112">
    <property type="entry name" value="LYSOZYME-LIKE PROTEIN-RELATED"/>
    <property type="match status" value="1"/>
</dbReference>
<organism evidence="11 12">
    <name type="scientific">Ureibacillus endophyticus</name>
    <dbReference type="NCBI Taxonomy" id="1978490"/>
    <lineage>
        <taxon>Bacteria</taxon>
        <taxon>Bacillati</taxon>
        <taxon>Bacillota</taxon>
        <taxon>Bacilli</taxon>
        <taxon>Bacillales</taxon>
        <taxon>Caryophanaceae</taxon>
        <taxon>Ureibacillus</taxon>
    </lineage>
</organism>
<dbReference type="PANTHER" id="PTHR32089">
    <property type="entry name" value="METHYL-ACCEPTING CHEMOTAXIS PROTEIN MCPB"/>
    <property type="match status" value="1"/>
</dbReference>
<feature type="transmembrane region" description="Helical" evidence="8">
    <location>
        <begin position="52"/>
        <end position="74"/>
    </location>
</feature>
<dbReference type="SMART" id="SM00283">
    <property type="entry name" value="MA"/>
    <property type="match status" value="1"/>
</dbReference>
<name>A0A494Z5K2_9BACL</name>
<dbReference type="OrthoDB" id="2489132at2"/>
<evidence type="ECO:0000313" key="11">
    <source>
        <dbReference type="EMBL" id="RKQ17780.1"/>
    </source>
</evidence>
<keyword evidence="8" id="KW-1133">Transmembrane helix</keyword>
<dbReference type="PROSITE" id="PS50111">
    <property type="entry name" value="CHEMOTAXIS_TRANSDUC_2"/>
    <property type="match status" value="1"/>
</dbReference>
<evidence type="ECO:0000256" key="2">
    <source>
        <dbReference type="ARBA" id="ARBA00022475"/>
    </source>
</evidence>